<dbReference type="GO" id="GO:0005524">
    <property type="term" value="F:ATP binding"/>
    <property type="evidence" value="ECO:0007669"/>
    <property type="project" value="UniProtKB-UniRule"/>
</dbReference>
<dbReference type="InterPro" id="IPR036615">
    <property type="entry name" value="Mur_ligase_C_dom_sf"/>
</dbReference>
<name>A0A5C6ZNL5_9FLAO</name>
<dbReference type="Pfam" id="PF02875">
    <property type="entry name" value="Mur_ligase_C"/>
    <property type="match status" value="1"/>
</dbReference>
<evidence type="ECO:0000256" key="5">
    <source>
        <dbReference type="ARBA" id="ARBA00022840"/>
    </source>
</evidence>
<evidence type="ECO:0000259" key="12">
    <source>
        <dbReference type="Pfam" id="PF01225"/>
    </source>
</evidence>
<dbReference type="Pfam" id="PF08245">
    <property type="entry name" value="Mur_ligase_M"/>
    <property type="match status" value="1"/>
</dbReference>
<reference evidence="15 16" key="1">
    <citation type="submission" date="2019-08" db="EMBL/GenBank/DDBJ databases">
        <title>Genome sequence of Gillisia hiemivivida IC154 (type strain).</title>
        <authorList>
            <person name="Bowman J.P."/>
        </authorList>
    </citation>
    <scope>NUCLEOTIDE SEQUENCE [LARGE SCALE GENOMIC DNA]</scope>
    <source>
        <strain evidence="15 16">IC154</strain>
    </source>
</reference>
<evidence type="ECO:0000256" key="4">
    <source>
        <dbReference type="ARBA" id="ARBA00022741"/>
    </source>
</evidence>
<accession>A0A5C6ZNL5</accession>
<keyword evidence="9 10" id="KW-0961">Cell wall biogenesis/degradation</keyword>
<evidence type="ECO:0000256" key="11">
    <source>
        <dbReference type="RuleBase" id="RU004136"/>
    </source>
</evidence>
<dbReference type="InterPro" id="IPR036565">
    <property type="entry name" value="Mur-like_cat_sf"/>
</dbReference>
<evidence type="ECO:0000256" key="2">
    <source>
        <dbReference type="ARBA" id="ARBA00022598"/>
    </source>
</evidence>
<dbReference type="PANTHER" id="PTHR43024:SF1">
    <property type="entry name" value="UDP-N-ACETYLMURAMOYL-TRIPEPTIDE--D-ALANYL-D-ALANINE LIGASE"/>
    <property type="match status" value="1"/>
</dbReference>
<dbReference type="EMBL" id="VORY01000024">
    <property type="protein sequence ID" value="TXD92228.1"/>
    <property type="molecule type" value="Genomic_DNA"/>
</dbReference>
<evidence type="ECO:0000256" key="3">
    <source>
        <dbReference type="ARBA" id="ARBA00022618"/>
    </source>
</evidence>
<comment type="pathway">
    <text evidence="10 11">Cell wall biogenesis; peptidoglycan biosynthesis.</text>
</comment>
<comment type="function">
    <text evidence="10 11">Involved in cell wall formation. Catalyzes the final step in the synthesis of UDP-N-acetylmuramoyl-pentapeptide, the precursor of murein.</text>
</comment>
<dbReference type="SUPFAM" id="SSF53244">
    <property type="entry name" value="MurD-like peptide ligases, peptide-binding domain"/>
    <property type="match status" value="1"/>
</dbReference>
<dbReference type="GO" id="GO:0008360">
    <property type="term" value="P:regulation of cell shape"/>
    <property type="evidence" value="ECO:0007669"/>
    <property type="project" value="UniProtKB-KW"/>
</dbReference>
<dbReference type="RefSeq" id="WP_146934203.1">
    <property type="nucleotide sequence ID" value="NZ_CBCSHZ010000009.1"/>
</dbReference>
<keyword evidence="4 10" id="KW-0547">Nucleotide-binding</keyword>
<dbReference type="EC" id="6.3.2.10" evidence="10 11"/>
<evidence type="ECO:0000256" key="9">
    <source>
        <dbReference type="ARBA" id="ARBA00023316"/>
    </source>
</evidence>
<dbReference type="InterPro" id="IPR000713">
    <property type="entry name" value="Mur_ligase_N"/>
</dbReference>
<dbReference type="InterPro" id="IPR005863">
    <property type="entry name" value="UDP-N-AcMur_synth"/>
</dbReference>
<feature type="domain" description="Mur ligase N-terminal catalytic" evidence="12">
    <location>
        <begin position="14"/>
        <end position="75"/>
    </location>
</feature>
<evidence type="ECO:0000313" key="16">
    <source>
        <dbReference type="Proteomes" id="UP000321367"/>
    </source>
</evidence>
<dbReference type="Gene3D" id="3.40.1390.10">
    <property type="entry name" value="MurE/MurF, N-terminal domain"/>
    <property type="match status" value="1"/>
</dbReference>
<dbReference type="Gene3D" id="3.90.190.20">
    <property type="entry name" value="Mur ligase, C-terminal domain"/>
    <property type="match status" value="1"/>
</dbReference>
<feature type="domain" description="Mur ligase central" evidence="14">
    <location>
        <begin position="95"/>
        <end position="274"/>
    </location>
</feature>
<evidence type="ECO:0000256" key="10">
    <source>
        <dbReference type="HAMAP-Rule" id="MF_02019"/>
    </source>
</evidence>
<protein>
    <recommendedName>
        <fullName evidence="10 11">UDP-N-acetylmuramoyl-tripeptide--D-alanyl-D-alanine ligase</fullName>
        <ecNumber evidence="10 11">6.3.2.10</ecNumber>
    </recommendedName>
    <alternativeName>
        <fullName evidence="10">D-alanyl-D-alanine-adding enzyme</fullName>
    </alternativeName>
</protein>
<comment type="similarity">
    <text evidence="10">Belongs to the MurCDEF family. MurF subfamily.</text>
</comment>
<evidence type="ECO:0000259" key="14">
    <source>
        <dbReference type="Pfam" id="PF08245"/>
    </source>
</evidence>
<comment type="catalytic activity">
    <reaction evidence="10 11">
        <text>D-alanyl-D-alanine + UDP-N-acetyl-alpha-D-muramoyl-L-alanyl-gamma-D-glutamyl-meso-2,6-diaminopimelate + ATP = UDP-N-acetyl-alpha-D-muramoyl-L-alanyl-gamma-D-glutamyl-meso-2,6-diaminopimeloyl-D-alanyl-D-alanine + ADP + phosphate + H(+)</text>
        <dbReference type="Rhea" id="RHEA:28374"/>
        <dbReference type="ChEBI" id="CHEBI:15378"/>
        <dbReference type="ChEBI" id="CHEBI:30616"/>
        <dbReference type="ChEBI" id="CHEBI:43474"/>
        <dbReference type="ChEBI" id="CHEBI:57822"/>
        <dbReference type="ChEBI" id="CHEBI:61386"/>
        <dbReference type="ChEBI" id="CHEBI:83905"/>
        <dbReference type="ChEBI" id="CHEBI:456216"/>
        <dbReference type="EC" id="6.3.2.10"/>
    </reaction>
</comment>
<dbReference type="GO" id="GO:0009252">
    <property type="term" value="P:peptidoglycan biosynthetic process"/>
    <property type="evidence" value="ECO:0007669"/>
    <property type="project" value="UniProtKB-UniRule"/>
</dbReference>
<proteinExistence type="inferred from homology"/>
<dbReference type="InterPro" id="IPR004101">
    <property type="entry name" value="Mur_ligase_C"/>
</dbReference>
<dbReference type="HAMAP" id="MF_02019">
    <property type="entry name" value="MurF"/>
    <property type="match status" value="1"/>
</dbReference>
<dbReference type="GO" id="GO:0005737">
    <property type="term" value="C:cytoplasm"/>
    <property type="evidence" value="ECO:0007669"/>
    <property type="project" value="UniProtKB-SubCell"/>
</dbReference>
<dbReference type="NCBIfam" id="TIGR01143">
    <property type="entry name" value="murF"/>
    <property type="match status" value="1"/>
</dbReference>
<feature type="domain" description="Mur ligase C-terminal" evidence="13">
    <location>
        <begin position="298"/>
        <end position="380"/>
    </location>
</feature>
<keyword evidence="7 10" id="KW-0573">Peptidoglycan synthesis</keyword>
<dbReference type="AlphaFoldDB" id="A0A5C6ZNL5"/>
<dbReference type="Gene3D" id="3.40.1190.10">
    <property type="entry name" value="Mur-like, catalytic domain"/>
    <property type="match status" value="1"/>
</dbReference>
<dbReference type="InterPro" id="IPR035911">
    <property type="entry name" value="MurE/MurF_N"/>
</dbReference>
<dbReference type="GO" id="GO:0051301">
    <property type="term" value="P:cell division"/>
    <property type="evidence" value="ECO:0007669"/>
    <property type="project" value="UniProtKB-KW"/>
</dbReference>
<sequence length="432" mass="48041">MNIETLHQLFLESKGVATDTRAIKTNQLFFALRGDNFNGNLFAEKALSKGAGYAIIDEELNKPNDRYILVENVLETLQKLSTFHREFLNIPILAITGSNGKTTSKELIHAVLKKKFETVATVGNLNNHIGVPLSLLSMNSKTEFGIVEMGANHLKEIEKLCEIARPNFGYITNFGKAHLEGFGSIEGVILGKSELYKYLKSNNGKLFLNIDDPIQQKQTTYNNIFTFGESVDSDVVINYDSTNTLAEVQYKQIKIKSQLTGAYNAINIAASICVGLYFKISLESIQKAIIGYLPKNNRSQIVKLGSNTLLMDAYNANPTSMKAALESFKANPAENKIVILGDMFELGISSEEEHQNIVNYLESINVLHAYLVGDNFYKTTSSSHKITNLKSFSDLQFSLETTEFNNSYILIKGSRGMALERVLDVLKSAVKK</sequence>
<dbReference type="GO" id="GO:0047480">
    <property type="term" value="F:UDP-N-acetylmuramoyl-tripeptide-D-alanyl-D-alanine ligase activity"/>
    <property type="evidence" value="ECO:0007669"/>
    <property type="project" value="UniProtKB-UniRule"/>
</dbReference>
<dbReference type="InterPro" id="IPR013221">
    <property type="entry name" value="Mur_ligase_cen"/>
</dbReference>
<dbReference type="GO" id="GO:0008766">
    <property type="term" value="F:UDP-N-acetylmuramoylalanyl-D-glutamyl-2,6-diaminopimelate-D-alanyl-D-alanine ligase activity"/>
    <property type="evidence" value="ECO:0007669"/>
    <property type="project" value="RHEA"/>
</dbReference>
<dbReference type="Pfam" id="PF01225">
    <property type="entry name" value="Mur_ligase"/>
    <property type="match status" value="1"/>
</dbReference>
<evidence type="ECO:0000256" key="7">
    <source>
        <dbReference type="ARBA" id="ARBA00022984"/>
    </source>
</evidence>
<dbReference type="InterPro" id="IPR051046">
    <property type="entry name" value="MurCDEF_CellWall_CoF430Synth"/>
</dbReference>
<evidence type="ECO:0000313" key="15">
    <source>
        <dbReference type="EMBL" id="TXD92228.1"/>
    </source>
</evidence>
<dbReference type="OrthoDB" id="9801978at2"/>
<feature type="binding site" evidence="10">
    <location>
        <begin position="97"/>
        <end position="103"/>
    </location>
    <ligand>
        <name>ATP</name>
        <dbReference type="ChEBI" id="CHEBI:30616"/>
    </ligand>
</feature>
<dbReference type="SUPFAM" id="SSF53623">
    <property type="entry name" value="MurD-like peptide ligases, catalytic domain"/>
    <property type="match status" value="1"/>
</dbReference>
<evidence type="ECO:0000256" key="6">
    <source>
        <dbReference type="ARBA" id="ARBA00022960"/>
    </source>
</evidence>
<keyword evidence="8 10" id="KW-0131">Cell cycle</keyword>
<evidence type="ECO:0000256" key="8">
    <source>
        <dbReference type="ARBA" id="ARBA00023306"/>
    </source>
</evidence>
<dbReference type="GO" id="GO:0071555">
    <property type="term" value="P:cell wall organization"/>
    <property type="evidence" value="ECO:0007669"/>
    <property type="project" value="UniProtKB-KW"/>
</dbReference>
<keyword evidence="6 10" id="KW-0133">Cell shape</keyword>
<comment type="subcellular location">
    <subcellularLocation>
        <location evidence="10 11">Cytoplasm</location>
    </subcellularLocation>
</comment>
<dbReference type="Proteomes" id="UP000321367">
    <property type="component" value="Unassembled WGS sequence"/>
</dbReference>
<comment type="caution">
    <text evidence="15">The sequence shown here is derived from an EMBL/GenBank/DDBJ whole genome shotgun (WGS) entry which is preliminary data.</text>
</comment>
<dbReference type="PANTHER" id="PTHR43024">
    <property type="entry name" value="UDP-N-ACETYLMURAMOYL-TRIPEPTIDE--D-ALANYL-D-ALANINE LIGASE"/>
    <property type="match status" value="1"/>
</dbReference>
<keyword evidence="16" id="KW-1185">Reference proteome</keyword>
<dbReference type="SUPFAM" id="SSF63418">
    <property type="entry name" value="MurE/MurF N-terminal domain"/>
    <property type="match status" value="1"/>
</dbReference>
<evidence type="ECO:0000259" key="13">
    <source>
        <dbReference type="Pfam" id="PF02875"/>
    </source>
</evidence>
<gene>
    <name evidence="10 15" type="primary">murF</name>
    <name evidence="15" type="ORF">ES724_14550</name>
</gene>
<dbReference type="UniPathway" id="UPA00219"/>
<keyword evidence="1 10" id="KW-0963">Cytoplasm</keyword>
<keyword evidence="3 10" id="KW-0132">Cell division</keyword>
<keyword evidence="5 10" id="KW-0067">ATP-binding</keyword>
<keyword evidence="2 10" id="KW-0436">Ligase</keyword>
<organism evidence="15 16">
    <name type="scientific">Gillisia hiemivivida</name>
    <dbReference type="NCBI Taxonomy" id="291190"/>
    <lineage>
        <taxon>Bacteria</taxon>
        <taxon>Pseudomonadati</taxon>
        <taxon>Bacteroidota</taxon>
        <taxon>Flavobacteriia</taxon>
        <taxon>Flavobacteriales</taxon>
        <taxon>Flavobacteriaceae</taxon>
        <taxon>Gillisia</taxon>
    </lineage>
</organism>
<evidence type="ECO:0000256" key="1">
    <source>
        <dbReference type="ARBA" id="ARBA00022490"/>
    </source>
</evidence>